<evidence type="ECO:0000313" key="1">
    <source>
        <dbReference type="EnsemblPlants" id="KQK91498"/>
    </source>
</evidence>
<dbReference type="HOGENOM" id="CLU_3360645_0_0_1"/>
<accession>K4AP25</accession>
<dbReference type="EnsemblPlants" id="KQK91498">
    <property type="protein sequence ID" value="KQK91498"/>
    <property type="gene ID" value="SETIT_040673mg"/>
</dbReference>
<sequence>MRGPLRGETIKHLRLIDLNSKNGVDGEGITAVFLDG</sequence>
<dbReference type="Proteomes" id="UP000004995">
    <property type="component" value="Unassembled WGS sequence"/>
</dbReference>
<reference evidence="2" key="1">
    <citation type="journal article" date="2012" name="Nat. Biotechnol.">
        <title>Reference genome sequence of the model plant Setaria.</title>
        <authorList>
            <person name="Bennetzen J.L."/>
            <person name="Schmutz J."/>
            <person name="Wang H."/>
            <person name="Percifield R."/>
            <person name="Hawkins J."/>
            <person name="Pontaroli A.C."/>
            <person name="Estep M."/>
            <person name="Feng L."/>
            <person name="Vaughn J.N."/>
            <person name="Grimwood J."/>
            <person name="Jenkins J."/>
            <person name="Barry K."/>
            <person name="Lindquist E."/>
            <person name="Hellsten U."/>
            <person name="Deshpande S."/>
            <person name="Wang X."/>
            <person name="Wu X."/>
            <person name="Mitros T."/>
            <person name="Triplett J."/>
            <person name="Yang X."/>
            <person name="Ye C.Y."/>
            <person name="Mauro-Herrera M."/>
            <person name="Wang L."/>
            <person name="Li P."/>
            <person name="Sharma M."/>
            <person name="Sharma R."/>
            <person name="Ronald P.C."/>
            <person name="Panaud O."/>
            <person name="Kellogg E.A."/>
            <person name="Brutnell T.P."/>
            <person name="Doust A.N."/>
            <person name="Tuskan G.A."/>
            <person name="Rokhsar D."/>
            <person name="Devos K.M."/>
        </authorList>
    </citation>
    <scope>NUCLEOTIDE SEQUENCE [LARGE SCALE GENOMIC DNA]</scope>
    <source>
        <strain evidence="2">cv. Yugu1</strain>
    </source>
</reference>
<reference evidence="1" key="2">
    <citation type="submission" date="2018-08" db="UniProtKB">
        <authorList>
            <consortium name="EnsemblPlants"/>
        </authorList>
    </citation>
    <scope>IDENTIFICATION</scope>
    <source>
        <strain evidence="1">Yugu1</strain>
    </source>
</reference>
<protein>
    <submittedName>
        <fullName evidence="1">Uncharacterized protein</fullName>
    </submittedName>
</protein>
<dbReference type="AlphaFoldDB" id="K4AP25"/>
<dbReference type="EMBL" id="AGNK02006046">
    <property type="status" value="NOT_ANNOTATED_CDS"/>
    <property type="molecule type" value="Genomic_DNA"/>
</dbReference>
<evidence type="ECO:0000313" key="2">
    <source>
        <dbReference type="Proteomes" id="UP000004995"/>
    </source>
</evidence>
<proteinExistence type="predicted"/>
<name>K4AP25_SETIT</name>
<dbReference type="InParanoid" id="K4AP25"/>
<dbReference type="Gramene" id="KQK91498">
    <property type="protein sequence ID" value="KQK91498"/>
    <property type="gene ID" value="SETIT_040673mg"/>
</dbReference>
<organism evidence="1 2">
    <name type="scientific">Setaria italica</name>
    <name type="common">Foxtail millet</name>
    <name type="synonym">Panicum italicum</name>
    <dbReference type="NCBI Taxonomy" id="4555"/>
    <lineage>
        <taxon>Eukaryota</taxon>
        <taxon>Viridiplantae</taxon>
        <taxon>Streptophyta</taxon>
        <taxon>Embryophyta</taxon>
        <taxon>Tracheophyta</taxon>
        <taxon>Spermatophyta</taxon>
        <taxon>Magnoliopsida</taxon>
        <taxon>Liliopsida</taxon>
        <taxon>Poales</taxon>
        <taxon>Poaceae</taxon>
        <taxon>PACMAD clade</taxon>
        <taxon>Panicoideae</taxon>
        <taxon>Panicodae</taxon>
        <taxon>Paniceae</taxon>
        <taxon>Cenchrinae</taxon>
        <taxon>Setaria</taxon>
    </lineage>
</organism>
<keyword evidence="2" id="KW-1185">Reference proteome</keyword>